<dbReference type="HOGENOM" id="CLU_3115176_0_0_12"/>
<dbReference type="GO" id="GO:0008641">
    <property type="term" value="F:ubiquitin-like modifier activating enzyme activity"/>
    <property type="evidence" value="ECO:0007669"/>
    <property type="project" value="InterPro"/>
</dbReference>
<dbReference type="InterPro" id="IPR035985">
    <property type="entry name" value="Ubiquitin-activating_enz"/>
</dbReference>
<dbReference type="InterPro" id="IPR000594">
    <property type="entry name" value="ThiF_NAD_FAD-bd"/>
</dbReference>
<dbReference type="EC" id="2.7.-.-" evidence="2"/>
<accession>W5SQ63</accession>
<feature type="domain" description="THIF-type NAD/FAD binding fold" evidence="1">
    <location>
        <begin position="4"/>
        <end position="47"/>
    </location>
</feature>
<gene>
    <name evidence="2" type="ORF">BCD_1165</name>
</gene>
<dbReference type="GO" id="GO:0016779">
    <property type="term" value="F:nucleotidyltransferase activity"/>
    <property type="evidence" value="ECO:0007669"/>
    <property type="project" value="UniProtKB-KW"/>
</dbReference>
<sequence>MTYALSNLGLGFITFIDEDKIEESNLNRQFLFDYDFIGTNKVDIIEEKNQ</sequence>
<proteinExistence type="predicted"/>
<dbReference type="RefSeq" id="WP_241766233.1">
    <property type="nucleotide sequence ID" value="NZ_CP004306.1"/>
</dbReference>
<evidence type="ECO:0000313" key="2">
    <source>
        <dbReference type="EMBL" id="AHH07231.1"/>
    </source>
</evidence>
<keyword evidence="2" id="KW-0808">Transferase</keyword>
<keyword evidence="2" id="KW-0548">Nucleotidyltransferase</keyword>
<dbReference type="Gene3D" id="3.40.50.720">
    <property type="entry name" value="NAD(P)-binding Rossmann-like Domain"/>
    <property type="match status" value="1"/>
</dbReference>
<organism evidence="2">
    <name type="scientific">Borrelia crocidurae DOU</name>
    <dbReference type="NCBI Taxonomy" id="1293575"/>
    <lineage>
        <taxon>Bacteria</taxon>
        <taxon>Pseudomonadati</taxon>
        <taxon>Spirochaetota</taxon>
        <taxon>Spirochaetia</taxon>
        <taxon>Spirochaetales</taxon>
        <taxon>Borreliaceae</taxon>
        <taxon>Borrelia</taxon>
    </lineage>
</organism>
<name>W5SQ63_9SPIR</name>
<dbReference type="AlphaFoldDB" id="W5SQ63"/>
<protein>
    <submittedName>
        <fullName evidence="2">Bacteriocin adenylyltransferase</fullName>
        <ecNumber evidence="2">2.7.-.-</ecNumber>
    </submittedName>
</protein>
<reference evidence="2" key="1">
    <citation type="submission" date="2013-02" db="EMBL/GenBank/DDBJ databases">
        <title>Comparative genomics of Borrelia species.</title>
        <authorList>
            <person name="Schwan T.G."/>
            <person name="Raffel S.J."/>
            <person name="Porcella S.F."/>
        </authorList>
    </citation>
    <scope>NUCLEOTIDE SEQUENCE</scope>
    <source>
        <strain evidence="2">DOU</strain>
        <plasmid evidence="2">unnamed</plasmid>
    </source>
</reference>
<keyword evidence="2" id="KW-0614">Plasmid</keyword>
<evidence type="ECO:0000259" key="1">
    <source>
        <dbReference type="Pfam" id="PF00899"/>
    </source>
</evidence>
<dbReference type="Pfam" id="PF00899">
    <property type="entry name" value="ThiF"/>
    <property type="match status" value="1"/>
</dbReference>
<dbReference type="SUPFAM" id="SSF69572">
    <property type="entry name" value="Activating enzymes of the ubiquitin-like proteins"/>
    <property type="match status" value="1"/>
</dbReference>
<dbReference type="EMBL" id="CP004306">
    <property type="protein sequence ID" value="AHH07231.1"/>
    <property type="molecule type" value="Genomic_DNA"/>
</dbReference>
<geneLocation type="plasmid" evidence="2">
    <name>unnamed</name>
</geneLocation>